<reference evidence="1 2" key="1">
    <citation type="submission" date="2017-03" db="EMBL/GenBank/DDBJ databases">
        <title>Genome analysis of strain PAMC 26510.</title>
        <authorList>
            <person name="Oh H.-M."/>
            <person name="Yang J.-A."/>
        </authorList>
    </citation>
    <scope>NUCLEOTIDE SEQUENCE [LARGE SCALE GENOMIC DNA]</scope>
    <source>
        <strain evidence="1 2">PAMC 26510</strain>
    </source>
</reference>
<name>A0A242M9Q5_CABSO</name>
<dbReference type="Proteomes" id="UP000194546">
    <property type="component" value="Unassembled WGS sequence"/>
</dbReference>
<dbReference type="EMBL" id="NBTY01000183">
    <property type="protein sequence ID" value="OTP67932.1"/>
    <property type="molecule type" value="Genomic_DNA"/>
</dbReference>
<sequence length="37" mass="4206">MKSTGIIARVRYQRPDLRPGGLVLQSKAHSKTSFFRC</sequence>
<gene>
    <name evidence="1" type="ORF">PAMC26510_30000</name>
</gene>
<comment type="caution">
    <text evidence="1">The sequence shown here is derived from an EMBL/GenBank/DDBJ whole genome shotgun (WGS) entry which is preliminary data.</text>
</comment>
<proteinExistence type="predicted"/>
<evidence type="ECO:0000313" key="2">
    <source>
        <dbReference type="Proteomes" id="UP000194546"/>
    </source>
</evidence>
<evidence type="ECO:0000313" key="1">
    <source>
        <dbReference type="EMBL" id="OTP67932.1"/>
    </source>
</evidence>
<dbReference type="AlphaFoldDB" id="A0A242M9Q5"/>
<protein>
    <submittedName>
        <fullName evidence="1">Uncharacterized protein</fullName>
    </submittedName>
</protein>
<organism evidence="1 2">
    <name type="scientific">Caballeronia sordidicola</name>
    <name type="common">Burkholderia sordidicola</name>
    <dbReference type="NCBI Taxonomy" id="196367"/>
    <lineage>
        <taxon>Bacteria</taxon>
        <taxon>Pseudomonadati</taxon>
        <taxon>Pseudomonadota</taxon>
        <taxon>Betaproteobacteria</taxon>
        <taxon>Burkholderiales</taxon>
        <taxon>Burkholderiaceae</taxon>
        <taxon>Caballeronia</taxon>
    </lineage>
</organism>
<accession>A0A242M9Q5</accession>